<keyword evidence="1" id="KW-1133">Transmembrane helix</keyword>
<organism evidence="2 3">
    <name type="scientific">Methylobacterium ajmalii</name>
    <dbReference type="NCBI Taxonomy" id="2738439"/>
    <lineage>
        <taxon>Bacteria</taxon>
        <taxon>Pseudomonadati</taxon>
        <taxon>Pseudomonadota</taxon>
        <taxon>Alphaproteobacteria</taxon>
        <taxon>Hyphomicrobiales</taxon>
        <taxon>Methylobacteriaceae</taxon>
        <taxon>Methylobacterium</taxon>
    </lineage>
</organism>
<keyword evidence="3" id="KW-1185">Reference proteome</keyword>
<accession>A0ABU9ZN86</accession>
<dbReference type="Proteomes" id="UP001407347">
    <property type="component" value="Unassembled WGS sequence"/>
</dbReference>
<reference evidence="2 3" key="1">
    <citation type="journal article" date="2023" name="PLoS ONE">
        <title>Complete genome assembly of Hawai'i environmental nontuberculous mycobacteria reveals unexpected co-isolation with methylobacteria.</title>
        <authorList>
            <person name="Hendrix J."/>
            <person name="Epperson L.E."/>
            <person name="Tong E.I."/>
            <person name="Chan Y.L."/>
            <person name="Hasan N.A."/>
            <person name="Dawrs S.N."/>
            <person name="Norton G.J."/>
            <person name="Virdi R."/>
            <person name="Crooks J.L."/>
            <person name="Chan E.D."/>
            <person name="Honda J.R."/>
            <person name="Strong M."/>
        </authorList>
    </citation>
    <scope>NUCLEOTIDE SEQUENCE [LARGE SCALE GENOMIC DNA]</scope>
    <source>
        <strain evidence="2 3">NJH_HI04-1</strain>
    </source>
</reference>
<feature type="transmembrane region" description="Helical" evidence="1">
    <location>
        <begin position="39"/>
        <end position="58"/>
    </location>
</feature>
<proteinExistence type="predicted"/>
<sequence>MSKFFATNKIFQFSVMWLFVIAFFAYAAGESGKAMAWSLLYGVPAGYVVAEIWVASLIQGETKKWIWFPAIRGYLRRQPA</sequence>
<dbReference type="EMBL" id="JAQYXP010000001">
    <property type="protein sequence ID" value="MEN3232723.1"/>
    <property type="molecule type" value="Genomic_DNA"/>
</dbReference>
<evidence type="ECO:0000313" key="2">
    <source>
        <dbReference type="EMBL" id="MEN3232723.1"/>
    </source>
</evidence>
<keyword evidence="1" id="KW-0812">Transmembrane</keyword>
<gene>
    <name evidence="2" type="ORF">PUR29_03710</name>
</gene>
<comment type="caution">
    <text evidence="2">The sequence shown here is derived from an EMBL/GenBank/DDBJ whole genome shotgun (WGS) entry which is preliminary data.</text>
</comment>
<keyword evidence="1" id="KW-0472">Membrane</keyword>
<dbReference type="RefSeq" id="WP_346012780.1">
    <property type="nucleotide sequence ID" value="NZ_JAQYXP010000001.1"/>
</dbReference>
<evidence type="ECO:0000256" key="1">
    <source>
        <dbReference type="SAM" id="Phobius"/>
    </source>
</evidence>
<protein>
    <submittedName>
        <fullName evidence="2">Uncharacterized protein</fullName>
    </submittedName>
</protein>
<name>A0ABU9ZN86_9HYPH</name>
<evidence type="ECO:0000313" key="3">
    <source>
        <dbReference type="Proteomes" id="UP001407347"/>
    </source>
</evidence>